<feature type="region of interest" description="Disordered" evidence="1">
    <location>
        <begin position="1"/>
        <end position="27"/>
    </location>
</feature>
<name>A0AAV4NAV0_CAEEX</name>
<reference evidence="2 3" key="1">
    <citation type="submission" date="2021-06" db="EMBL/GenBank/DDBJ databases">
        <title>Caerostris extrusa draft genome.</title>
        <authorList>
            <person name="Kono N."/>
            <person name="Arakawa K."/>
        </authorList>
    </citation>
    <scope>NUCLEOTIDE SEQUENCE [LARGE SCALE GENOMIC DNA]</scope>
</reference>
<evidence type="ECO:0000313" key="3">
    <source>
        <dbReference type="Proteomes" id="UP001054945"/>
    </source>
</evidence>
<dbReference type="AlphaFoldDB" id="A0AAV4NAV0"/>
<sequence>MSRHRLKHNLVLPQSQPSARHAGQPDNVAAACWKTHPRKIPRRTLLLGKYANSELEESRGKGNKRNQIKFENKRESRTKELYFTNPFSRWDVTPQQGKNNDSSNKKESDTETTVLRLLTMFWSIIGRCRDTKPDALTKSANQPAEGWGTNYGYEFAEMSLRLSDTNSP</sequence>
<keyword evidence="3" id="KW-1185">Reference proteome</keyword>
<proteinExistence type="predicted"/>
<dbReference type="EMBL" id="BPLR01020677">
    <property type="protein sequence ID" value="GIX81435.1"/>
    <property type="molecule type" value="Genomic_DNA"/>
</dbReference>
<feature type="compositionally biased region" description="Basic and acidic residues" evidence="1">
    <location>
        <begin position="68"/>
        <end position="80"/>
    </location>
</feature>
<feature type="region of interest" description="Disordered" evidence="1">
    <location>
        <begin position="54"/>
        <end position="110"/>
    </location>
</feature>
<feature type="compositionally biased region" description="Polar residues" evidence="1">
    <location>
        <begin position="93"/>
        <end position="102"/>
    </location>
</feature>
<dbReference type="Proteomes" id="UP001054945">
    <property type="component" value="Unassembled WGS sequence"/>
</dbReference>
<protein>
    <submittedName>
        <fullName evidence="2">Uncharacterized protein</fullName>
    </submittedName>
</protein>
<accession>A0AAV4NAV0</accession>
<comment type="caution">
    <text evidence="2">The sequence shown here is derived from an EMBL/GenBank/DDBJ whole genome shotgun (WGS) entry which is preliminary data.</text>
</comment>
<organism evidence="2 3">
    <name type="scientific">Caerostris extrusa</name>
    <name type="common">Bark spider</name>
    <name type="synonym">Caerostris bankana</name>
    <dbReference type="NCBI Taxonomy" id="172846"/>
    <lineage>
        <taxon>Eukaryota</taxon>
        <taxon>Metazoa</taxon>
        <taxon>Ecdysozoa</taxon>
        <taxon>Arthropoda</taxon>
        <taxon>Chelicerata</taxon>
        <taxon>Arachnida</taxon>
        <taxon>Araneae</taxon>
        <taxon>Araneomorphae</taxon>
        <taxon>Entelegynae</taxon>
        <taxon>Araneoidea</taxon>
        <taxon>Araneidae</taxon>
        <taxon>Caerostris</taxon>
    </lineage>
</organism>
<evidence type="ECO:0000313" key="2">
    <source>
        <dbReference type="EMBL" id="GIX81435.1"/>
    </source>
</evidence>
<gene>
    <name evidence="2" type="ORF">CEXT_814501</name>
</gene>
<evidence type="ECO:0000256" key="1">
    <source>
        <dbReference type="SAM" id="MobiDB-lite"/>
    </source>
</evidence>